<dbReference type="EMBL" id="CP070608">
    <property type="protein sequence ID" value="QSE97453.1"/>
    <property type="molecule type" value="Genomic_DNA"/>
</dbReference>
<evidence type="ECO:0000256" key="1">
    <source>
        <dbReference type="SAM" id="SignalP"/>
    </source>
</evidence>
<evidence type="ECO:0000313" key="2">
    <source>
        <dbReference type="EMBL" id="QSE97453.1"/>
    </source>
</evidence>
<dbReference type="AlphaFoldDB" id="A0A974WFE1"/>
<accession>A0A974WFE1</accession>
<sequence>MKVNITLCLLSICSCAFGQFIFTDSIRVENIDKMSIDRVGSVYLGDELGNVYKYNQNLQYESEFSPLRKGNISVLEAWNPLRIVVSYSDLQEVVYLDRFLVSENRFNLTIASSFVGIAAPSMDNNLWLVDFSKFSLIKYNQSFNQIEIERPFDLLLDPENYEITHIREYQNLLFISDKKSGILVFDNLGNYLYTIKALGIENFSFYGNSILFISKSYVHEIDLYTNKEKKWKAGSNLIMLVKNKEFYYLLGKKALFKAIKG</sequence>
<reference evidence="2" key="1">
    <citation type="submission" date="2021-02" db="EMBL/GenBank/DDBJ databases">
        <title>Fulvivirga sp. S481 isolated from sea water.</title>
        <authorList>
            <person name="Bae S.S."/>
            <person name="Baek K."/>
        </authorList>
    </citation>
    <scope>NUCLEOTIDE SEQUENCE</scope>
    <source>
        <strain evidence="2">S481</strain>
    </source>
</reference>
<feature type="chain" id="PRO_5036948946" evidence="1">
    <location>
        <begin position="19"/>
        <end position="261"/>
    </location>
</feature>
<organism evidence="2 3">
    <name type="scientific">Fulvivirga lutea</name>
    <dbReference type="NCBI Taxonomy" id="2810512"/>
    <lineage>
        <taxon>Bacteria</taxon>
        <taxon>Pseudomonadati</taxon>
        <taxon>Bacteroidota</taxon>
        <taxon>Cytophagia</taxon>
        <taxon>Cytophagales</taxon>
        <taxon>Fulvivirgaceae</taxon>
        <taxon>Fulvivirga</taxon>
    </lineage>
</organism>
<dbReference type="RefSeq" id="WP_205721964.1">
    <property type="nucleotide sequence ID" value="NZ_CP070608.1"/>
</dbReference>
<keyword evidence="3" id="KW-1185">Reference proteome</keyword>
<name>A0A974WFE1_9BACT</name>
<dbReference type="PROSITE" id="PS51257">
    <property type="entry name" value="PROKAR_LIPOPROTEIN"/>
    <property type="match status" value="1"/>
</dbReference>
<keyword evidence="1" id="KW-0732">Signal</keyword>
<proteinExistence type="predicted"/>
<protein>
    <submittedName>
        <fullName evidence="2">Uncharacterized protein</fullName>
    </submittedName>
</protein>
<gene>
    <name evidence="2" type="ORF">JR347_18025</name>
</gene>
<evidence type="ECO:0000313" key="3">
    <source>
        <dbReference type="Proteomes" id="UP000662783"/>
    </source>
</evidence>
<feature type="signal peptide" evidence="1">
    <location>
        <begin position="1"/>
        <end position="18"/>
    </location>
</feature>
<dbReference type="KEGG" id="fuv:JR347_18025"/>
<dbReference type="Proteomes" id="UP000662783">
    <property type="component" value="Chromosome"/>
</dbReference>